<feature type="domain" description="O-antigen ligase-related" evidence="6">
    <location>
        <begin position="191"/>
        <end position="331"/>
    </location>
</feature>
<evidence type="ECO:0000313" key="7">
    <source>
        <dbReference type="EMBL" id="OGE27885.1"/>
    </source>
</evidence>
<dbReference type="EMBL" id="MFCP01000027">
    <property type="protein sequence ID" value="OGE27885.1"/>
    <property type="molecule type" value="Genomic_DNA"/>
</dbReference>
<feature type="transmembrane region" description="Helical" evidence="5">
    <location>
        <begin position="347"/>
        <end position="378"/>
    </location>
</feature>
<dbReference type="GO" id="GO:0016020">
    <property type="term" value="C:membrane"/>
    <property type="evidence" value="ECO:0007669"/>
    <property type="project" value="UniProtKB-SubCell"/>
</dbReference>
<evidence type="ECO:0000256" key="1">
    <source>
        <dbReference type="ARBA" id="ARBA00004141"/>
    </source>
</evidence>
<keyword evidence="3 5" id="KW-1133">Transmembrane helix</keyword>
<keyword evidence="4 5" id="KW-0472">Membrane</keyword>
<feature type="transmembrane region" description="Helical" evidence="5">
    <location>
        <begin position="226"/>
        <end position="250"/>
    </location>
</feature>
<evidence type="ECO:0000259" key="6">
    <source>
        <dbReference type="Pfam" id="PF04932"/>
    </source>
</evidence>
<evidence type="ECO:0000313" key="8">
    <source>
        <dbReference type="Proteomes" id="UP000177555"/>
    </source>
</evidence>
<comment type="subcellular location">
    <subcellularLocation>
        <location evidence="1">Membrane</location>
        <topology evidence="1">Multi-pass membrane protein</topology>
    </subcellularLocation>
</comment>
<dbReference type="PANTHER" id="PTHR37422:SF13">
    <property type="entry name" value="LIPOPOLYSACCHARIDE BIOSYNTHESIS PROTEIN PA4999-RELATED"/>
    <property type="match status" value="1"/>
</dbReference>
<comment type="caution">
    <text evidence="7">The sequence shown here is derived from an EMBL/GenBank/DDBJ whole genome shotgun (WGS) entry which is preliminary data.</text>
</comment>
<accession>A0A1F5JGW8</accession>
<dbReference type="InterPro" id="IPR007016">
    <property type="entry name" value="O-antigen_ligase-rel_domated"/>
</dbReference>
<evidence type="ECO:0000256" key="3">
    <source>
        <dbReference type="ARBA" id="ARBA00022989"/>
    </source>
</evidence>
<feature type="transmembrane region" description="Helical" evidence="5">
    <location>
        <begin position="157"/>
        <end position="178"/>
    </location>
</feature>
<dbReference type="PANTHER" id="PTHR37422">
    <property type="entry name" value="TEICHURONIC ACID BIOSYNTHESIS PROTEIN TUAE"/>
    <property type="match status" value="1"/>
</dbReference>
<feature type="transmembrane region" description="Helical" evidence="5">
    <location>
        <begin position="26"/>
        <end position="47"/>
    </location>
</feature>
<feature type="transmembrane region" description="Helical" evidence="5">
    <location>
        <begin position="315"/>
        <end position="335"/>
    </location>
</feature>
<feature type="transmembrane region" description="Helical" evidence="5">
    <location>
        <begin position="117"/>
        <end position="137"/>
    </location>
</feature>
<evidence type="ECO:0000256" key="2">
    <source>
        <dbReference type="ARBA" id="ARBA00022692"/>
    </source>
</evidence>
<keyword evidence="2 5" id="KW-0812">Transmembrane</keyword>
<proteinExistence type="predicted"/>
<feature type="transmembrane region" description="Helical" evidence="5">
    <location>
        <begin position="190"/>
        <end position="214"/>
    </location>
</feature>
<organism evidence="7 8">
    <name type="scientific">Candidatus Daviesbacteria bacterium RIFCSPHIGHO2_01_FULL_40_11</name>
    <dbReference type="NCBI Taxonomy" id="1797762"/>
    <lineage>
        <taxon>Bacteria</taxon>
        <taxon>Candidatus Daviesiibacteriota</taxon>
    </lineage>
</organism>
<dbReference type="InterPro" id="IPR051533">
    <property type="entry name" value="WaaL-like"/>
</dbReference>
<dbReference type="Proteomes" id="UP000177555">
    <property type="component" value="Unassembled WGS sequence"/>
</dbReference>
<dbReference type="Pfam" id="PF04932">
    <property type="entry name" value="Wzy_C"/>
    <property type="match status" value="1"/>
</dbReference>
<evidence type="ECO:0000256" key="4">
    <source>
        <dbReference type="ARBA" id="ARBA00023136"/>
    </source>
</evidence>
<feature type="transmembrane region" description="Helical" evidence="5">
    <location>
        <begin position="59"/>
        <end position="79"/>
    </location>
</feature>
<protein>
    <recommendedName>
        <fullName evidence="6">O-antigen ligase-related domain-containing protein</fullName>
    </recommendedName>
</protein>
<name>A0A1F5JGW8_9BACT</name>
<gene>
    <name evidence="7" type="ORF">A2867_02340</name>
</gene>
<feature type="transmembrane region" description="Helical" evidence="5">
    <location>
        <begin position="85"/>
        <end position="105"/>
    </location>
</feature>
<evidence type="ECO:0000256" key="5">
    <source>
        <dbReference type="SAM" id="Phobius"/>
    </source>
</evidence>
<dbReference type="AlphaFoldDB" id="A0A1F5JGW8"/>
<reference evidence="7 8" key="1">
    <citation type="journal article" date="2016" name="Nat. Commun.">
        <title>Thousands of microbial genomes shed light on interconnected biogeochemical processes in an aquifer system.</title>
        <authorList>
            <person name="Anantharaman K."/>
            <person name="Brown C.T."/>
            <person name="Hug L.A."/>
            <person name="Sharon I."/>
            <person name="Castelle C.J."/>
            <person name="Probst A.J."/>
            <person name="Thomas B.C."/>
            <person name="Singh A."/>
            <person name="Wilkins M.J."/>
            <person name="Karaoz U."/>
            <person name="Brodie E.L."/>
            <person name="Williams K.H."/>
            <person name="Hubbard S.S."/>
            <person name="Banfield J.F."/>
        </authorList>
    </citation>
    <scope>NUCLEOTIDE SEQUENCE [LARGE SCALE GENOMIC DNA]</scope>
</reference>
<sequence>MNTLLVLILALAVASGQLIRIPVGTQGGITILDITVSLLCLGGLLKLKFNLKKSPPQIISALVFLSLATLSLIFTPLNLKTEEYIISFSYTVRFFLYVLFTWLIFSNAFGDLKENVTKVFLLSGISFAFLGLLQFLLFPNLNFLSILGWDPHYFRTVSTFLDPNFAGAFLVLSSILVFQNFANDKKWNTIFFLIIYLALLTTFSRSSYLMFLVSGLTFSFLKKSKIYIFATVMLFALLLVGFQVYTNLVAQPRNIDREQSASSRLNTWEQGITIFQKYPVLGIGFNAYRYGIREFKLGDEQFLQSHGSSSNDSSLLFVLSTTGIIGLLSFLYFLFSLVHANYSNKQIIVIPALLGLFVHSLFANSLFYPPILAWILIISAIPKK</sequence>